<keyword evidence="13" id="KW-1185">Reference proteome</keyword>
<organism evidence="12 13">
    <name type="scientific">Ridgeia piscesae</name>
    <name type="common">Tubeworm</name>
    <dbReference type="NCBI Taxonomy" id="27915"/>
    <lineage>
        <taxon>Eukaryota</taxon>
        <taxon>Metazoa</taxon>
        <taxon>Spiralia</taxon>
        <taxon>Lophotrochozoa</taxon>
        <taxon>Annelida</taxon>
        <taxon>Polychaeta</taxon>
        <taxon>Sedentaria</taxon>
        <taxon>Canalipalpata</taxon>
        <taxon>Sabellida</taxon>
        <taxon>Siboglinidae</taxon>
        <taxon>Ridgeia</taxon>
    </lineage>
</organism>
<feature type="compositionally biased region" description="Basic and acidic residues" evidence="10">
    <location>
        <begin position="177"/>
        <end position="194"/>
    </location>
</feature>
<dbReference type="PROSITE" id="PS01032">
    <property type="entry name" value="PPM_1"/>
    <property type="match status" value="1"/>
</dbReference>
<keyword evidence="8" id="KW-0464">Manganese</keyword>
<evidence type="ECO:0000256" key="3">
    <source>
        <dbReference type="ARBA" id="ARBA00013081"/>
    </source>
</evidence>
<keyword evidence="6" id="KW-0460">Magnesium</keyword>
<name>A0AAD9ND57_RIDPI</name>
<dbReference type="PROSITE" id="PS51746">
    <property type="entry name" value="PPM_2"/>
    <property type="match status" value="1"/>
</dbReference>
<dbReference type="EC" id="3.1.3.16" evidence="3"/>
<dbReference type="GO" id="GO:0046872">
    <property type="term" value="F:metal ion binding"/>
    <property type="evidence" value="ECO:0007669"/>
    <property type="project" value="UniProtKB-KW"/>
</dbReference>
<evidence type="ECO:0000313" key="13">
    <source>
        <dbReference type="Proteomes" id="UP001209878"/>
    </source>
</evidence>
<dbReference type="Gene3D" id="3.60.40.10">
    <property type="entry name" value="PPM-type phosphatase domain"/>
    <property type="match status" value="2"/>
</dbReference>
<evidence type="ECO:0000256" key="4">
    <source>
        <dbReference type="ARBA" id="ARBA00022723"/>
    </source>
</evidence>
<evidence type="ECO:0000256" key="8">
    <source>
        <dbReference type="ARBA" id="ARBA00023211"/>
    </source>
</evidence>
<reference evidence="12" key="1">
    <citation type="journal article" date="2023" name="Mol. Biol. Evol.">
        <title>Third-Generation Sequencing Reveals the Adaptive Role of the Epigenome in Three Deep-Sea Polychaetes.</title>
        <authorList>
            <person name="Perez M."/>
            <person name="Aroh O."/>
            <person name="Sun Y."/>
            <person name="Lan Y."/>
            <person name="Juniper S.K."/>
            <person name="Young C.R."/>
            <person name="Angers B."/>
            <person name="Qian P.Y."/>
        </authorList>
    </citation>
    <scope>NUCLEOTIDE SEQUENCE</scope>
    <source>
        <strain evidence="12">R07B-5</strain>
    </source>
</reference>
<feature type="compositionally biased region" description="Basic and acidic residues" evidence="10">
    <location>
        <begin position="234"/>
        <end position="251"/>
    </location>
</feature>
<feature type="compositionally biased region" description="Low complexity" evidence="10">
    <location>
        <begin position="256"/>
        <end position="292"/>
    </location>
</feature>
<feature type="region of interest" description="Disordered" evidence="10">
    <location>
        <begin position="206"/>
        <end position="386"/>
    </location>
</feature>
<dbReference type="InterPro" id="IPR015655">
    <property type="entry name" value="PP2C"/>
</dbReference>
<keyword evidence="5 9" id="KW-0378">Hydrolase</keyword>
<evidence type="ECO:0000313" key="12">
    <source>
        <dbReference type="EMBL" id="KAK2163886.1"/>
    </source>
</evidence>
<evidence type="ECO:0000256" key="6">
    <source>
        <dbReference type="ARBA" id="ARBA00022842"/>
    </source>
</evidence>
<evidence type="ECO:0000259" key="11">
    <source>
        <dbReference type="PROSITE" id="PS51746"/>
    </source>
</evidence>
<feature type="region of interest" description="Disordered" evidence="10">
    <location>
        <begin position="572"/>
        <end position="609"/>
    </location>
</feature>
<feature type="compositionally biased region" description="Polar residues" evidence="10">
    <location>
        <begin position="159"/>
        <end position="170"/>
    </location>
</feature>
<dbReference type="EMBL" id="JAODUO010001441">
    <property type="protein sequence ID" value="KAK2163886.1"/>
    <property type="molecule type" value="Genomic_DNA"/>
</dbReference>
<dbReference type="Pfam" id="PF00481">
    <property type="entry name" value="PP2C"/>
    <property type="match status" value="2"/>
</dbReference>
<evidence type="ECO:0000256" key="9">
    <source>
        <dbReference type="RuleBase" id="RU003465"/>
    </source>
</evidence>
<comment type="cofactor">
    <cofactor evidence="1">
        <name>Mn(2+)</name>
        <dbReference type="ChEBI" id="CHEBI:29035"/>
    </cofactor>
</comment>
<dbReference type="InterPro" id="IPR001932">
    <property type="entry name" value="PPM-type_phosphatase-like_dom"/>
</dbReference>
<dbReference type="SMART" id="SM00332">
    <property type="entry name" value="PP2Cc"/>
    <property type="match status" value="1"/>
</dbReference>
<evidence type="ECO:0000256" key="7">
    <source>
        <dbReference type="ARBA" id="ARBA00022912"/>
    </source>
</evidence>
<evidence type="ECO:0000256" key="10">
    <source>
        <dbReference type="SAM" id="MobiDB-lite"/>
    </source>
</evidence>
<keyword evidence="7 9" id="KW-0904">Protein phosphatase</keyword>
<dbReference type="CDD" id="cd00143">
    <property type="entry name" value="PP2Cc"/>
    <property type="match status" value="2"/>
</dbReference>
<protein>
    <recommendedName>
        <fullName evidence="3">protein-serine/threonine phosphatase</fullName>
        <ecNumber evidence="3">3.1.3.16</ecNumber>
    </recommendedName>
</protein>
<sequence>MGAYLSTPIREKISDDKSTDKLIYGVSSMQGWRISQEDAHNCSPEFDRDLDTSFFAIYDGHGGAEVAQYASKNLPDFLKKMSTYKEDLGQALEQAFLKFDETIIHEDVLKELKEMAGVESDGEPEQDEEEEKEAAMLFEEADMPLEKLLERYTSAGSGRQLNKLRQSAKLQSPAIRAKKESSTDESDERTNNGDVKLKLDKELLVNGKKEKDSELSSADSGIVVDNQGSSTDMSEAKSVQKSDAVTTKDDDTSVDCNSTSNNGCSQSGQSSGDGPAGRSSSPSAVSSTTSTDGPAGGSSSKSPDCSDPEPGSSLGKKRSKRKGVIPAEGEDESSCSEDSTDEDEWRSSEDEAEDGEGEPDSEEDEDDDDEEDECAMMGGTGEPGFDSGCTAVVAVLRGKQLYVANAGDSRCVVCRDGNAVDMSIDHKPEDEPEQTRINKAGGKVTFDGRVNGGLNLSRALGDHCYKKNEDLGPKEQMITALPDIKSITLDDKDEFMVLACDGIWNVMSSQDVVNTVRERLKSDVTKLSSICEELFEMCLAPDTTGDGTGCDNMTCMIINFSKLHGNTVTEKATTGKRSCDAPSGTGDAGQPDFKKVKTSDDSVVPESSS</sequence>
<dbReference type="InterPro" id="IPR000222">
    <property type="entry name" value="PP2C_BS"/>
</dbReference>
<dbReference type="PANTHER" id="PTHR13832">
    <property type="entry name" value="PROTEIN PHOSPHATASE 2C"/>
    <property type="match status" value="1"/>
</dbReference>
<feature type="region of interest" description="Disordered" evidence="10">
    <location>
        <begin position="159"/>
        <end position="194"/>
    </location>
</feature>
<dbReference type="PANTHER" id="PTHR13832:SF803">
    <property type="entry name" value="PROTEIN PHOSPHATASE 1G"/>
    <property type="match status" value="1"/>
</dbReference>
<feature type="domain" description="PPM-type phosphatase" evidence="11">
    <location>
        <begin position="23"/>
        <end position="560"/>
    </location>
</feature>
<evidence type="ECO:0000256" key="2">
    <source>
        <dbReference type="ARBA" id="ARBA00006702"/>
    </source>
</evidence>
<dbReference type="Proteomes" id="UP001209878">
    <property type="component" value="Unassembled WGS sequence"/>
</dbReference>
<dbReference type="InterPro" id="IPR036457">
    <property type="entry name" value="PPM-type-like_dom_sf"/>
</dbReference>
<keyword evidence="4" id="KW-0479">Metal-binding</keyword>
<dbReference type="AlphaFoldDB" id="A0AAD9ND57"/>
<evidence type="ECO:0000256" key="1">
    <source>
        <dbReference type="ARBA" id="ARBA00001936"/>
    </source>
</evidence>
<comment type="caution">
    <text evidence="12">The sequence shown here is derived from an EMBL/GenBank/DDBJ whole genome shotgun (WGS) entry which is preliminary data.</text>
</comment>
<accession>A0AAD9ND57</accession>
<proteinExistence type="inferred from homology"/>
<dbReference type="SUPFAM" id="SSF81606">
    <property type="entry name" value="PP2C-like"/>
    <property type="match status" value="2"/>
</dbReference>
<evidence type="ECO:0000256" key="5">
    <source>
        <dbReference type="ARBA" id="ARBA00022801"/>
    </source>
</evidence>
<comment type="similarity">
    <text evidence="2 9">Belongs to the PP2C family.</text>
</comment>
<dbReference type="GO" id="GO:0004722">
    <property type="term" value="F:protein serine/threonine phosphatase activity"/>
    <property type="evidence" value="ECO:0007669"/>
    <property type="project" value="UniProtKB-EC"/>
</dbReference>
<feature type="compositionally biased region" description="Acidic residues" evidence="10">
    <location>
        <begin position="328"/>
        <end position="374"/>
    </location>
</feature>
<gene>
    <name evidence="12" type="ORF">NP493_1442g00037</name>
</gene>